<dbReference type="GO" id="GO:0006355">
    <property type="term" value="P:regulation of DNA-templated transcription"/>
    <property type="evidence" value="ECO:0007669"/>
    <property type="project" value="InterPro"/>
</dbReference>
<dbReference type="RefSeq" id="WP_078253809.1">
    <property type="nucleotide sequence ID" value="NZ_MUYU01000009.1"/>
</dbReference>
<evidence type="ECO:0000313" key="2">
    <source>
        <dbReference type="Proteomes" id="UP000189800"/>
    </source>
</evidence>
<organism evidence="1 2">
    <name type="scientific">Moraxella pluranimalium</name>
    <dbReference type="NCBI Taxonomy" id="470453"/>
    <lineage>
        <taxon>Bacteria</taxon>
        <taxon>Pseudomonadati</taxon>
        <taxon>Pseudomonadota</taxon>
        <taxon>Gammaproteobacteria</taxon>
        <taxon>Moraxellales</taxon>
        <taxon>Moraxellaceae</taxon>
        <taxon>Moraxella</taxon>
    </lineage>
</organism>
<accession>A0A1T0CQM5</accession>
<keyword evidence="2" id="KW-1185">Reference proteome</keyword>
<dbReference type="OrthoDB" id="598413at2"/>
<comment type="caution">
    <text evidence="1">The sequence shown here is derived from an EMBL/GenBank/DDBJ whole genome shotgun (WGS) entry which is preliminary data.</text>
</comment>
<evidence type="ECO:0000313" key="1">
    <source>
        <dbReference type="EMBL" id="OOS24642.1"/>
    </source>
</evidence>
<reference evidence="1 2" key="1">
    <citation type="submission" date="2017-02" db="EMBL/GenBank/DDBJ databases">
        <title>Draft genome sequence of Moraxella pluranimalium CCUG 54913T type strain.</title>
        <authorList>
            <person name="Salva-Serra F."/>
            <person name="Engstrom-Jakobsson H."/>
            <person name="Thorell K."/>
            <person name="Jaen-Luchoro D."/>
            <person name="Gonzales-Siles L."/>
            <person name="Karlsson R."/>
            <person name="Yazdan S."/>
            <person name="Boulund F."/>
            <person name="Johnning A."/>
            <person name="Engstrand L."/>
            <person name="Kristiansson E."/>
            <person name="Moore E."/>
        </authorList>
    </citation>
    <scope>NUCLEOTIDE SEQUENCE [LARGE SCALE GENOMIC DNA]</scope>
    <source>
        <strain evidence="1 2">CCUG 54913</strain>
    </source>
</reference>
<name>A0A1T0CQM5_9GAMM</name>
<dbReference type="STRING" id="470453.B0680_04225"/>
<dbReference type="Pfam" id="PF05534">
    <property type="entry name" value="HicB"/>
    <property type="match status" value="1"/>
</dbReference>
<sequence>MSTITLRLSDDKHSRLKSLAQAQGISVNRLMDELASLALAEFDAKTRFEIRAKRGDIKRGLALLDKALQ</sequence>
<dbReference type="SUPFAM" id="SSF47598">
    <property type="entry name" value="Ribbon-helix-helix"/>
    <property type="match status" value="1"/>
</dbReference>
<gene>
    <name evidence="1" type="ORF">B0680_04225</name>
</gene>
<dbReference type="EMBL" id="MUYU01000009">
    <property type="protein sequence ID" value="OOS24642.1"/>
    <property type="molecule type" value="Genomic_DNA"/>
</dbReference>
<dbReference type="Proteomes" id="UP000189800">
    <property type="component" value="Unassembled WGS sequence"/>
</dbReference>
<protein>
    <submittedName>
        <fullName evidence="1">CopG family transcriptional regulator</fullName>
    </submittedName>
</protein>
<dbReference type="AlphaFoldDB" id="A0A1T0CQM5"/>
<proteinExistence type="predicted"/>
<dbReference type="InterPro" id="IPR008651">
    <property type="entry name" value="Uncharacterised_HicB"/>
</dbReference>
<dbReference type="InterPro" id="IPR010985">
    <property type="entry name" value="Ribbon_hlx_hlx"/>
</dbReference>